<proteinExistence type="predicted"/>
<comment type="caution">
    <text evidence="1">The sequence shown here is derived from an EMBL/GenBank/DDBJ whole genome shotgun (WGS) entry which is preliminary data.</text>
</comment>
<sequence>MAKHIPWTPDDDKYLANNWDQKLVRDLETDLGRTKGSILRRARALGLAKKSEWSFEDEEFIRHLLPEYGVEYCARHLKRSMESVRVKAKRMGIRISSKYHNDYTQEEDALLRVISKLPSLTFAQAAHILGRSPEGMRKRAKSLGMPTKADYLTASDLLREKSSLGILTSGELELLETLS</sequence>
<dbReference type="RefSeq" id="WP_153637264.1">
    <property type="nucleotide sequence ID" value="NZ_BGZI01000014.1"/>
</dbReference>
<dbReference type="EMBL" id="BGZI01000014">
    <property type="protein sequence ID" value="GBO88604.1"/>
    <property type="molecule type" value="Genomic_DNA"/>
</dbReference>
<dbReference type="AlphaFoldDB" id="A0A5M3Q084"/>
<organism evidence="1 2">
    <name type="scientific">Marinobacter salsuginis</name>
    <dbReference type="NCBI Taxonomy" id="418719"/>
    <lineage>
        <taxon>Bacteria</taxon>
        <taxon>Pseudomonadati</taxon>
        <taxon>Pseudomonadota</taxon>
        <taxon>Gammaproteobacteria</taxon>
        <taxon>Pseudomonadales</taxon>
        <taxon>Marinobacteraceae</taxon>
        <taxon>Marinobacter</taxon>
    </lineage>
</organism>
<evidence type="ECO:0000313" key="2">
    <source>
        <dbReference type="Proteomes" id="UP000387223"/>
    </source>
</evidence>
<reference evidence="1 2" key="1">
    <citation type="journal article" date="2019" name="J. Gen. Appl. Microbiol.">
        <title>Aerobic degradation of cis-dichloroethene by the marine bacterium Marinobacter salsuginis strain 5N-3.</title>
        <authorList>
            <person name="Inoue Y."/>
            <person name="Fukunaga Y."/>
            <person name="Katsumata H."/>
            <person name="Ohji S."/>
            <person name="Hosoyama A."/>
            <person name="Mori K."/>
            <person name="Ando K."/>
        </authorList>
    </citation>
    <scope>NUCLEOTIDE SEQUENCE [LARGE SCALE GENOMIC DNA]</scope>
    <source>
        <strain evidence="1 2">NBRC 109114</strain>
    </source>
</reference>
<evidence type="ECO:0000313" key="1">
    <source>
        <dbReference type="EMBL" id="GBO88604.1"/>
    </source>
</evidence>
<protein>
    <submittedName>
        <fullName evidence="1">Uncharacterized protein</fullName>
    </submittedName>
</protein>
<gene>
    <name evidence="1" type="ORF">MSSD14B_22720</name>
</gene>
<dbReference type="Proteomes" id="UP000387223">
    <property type="component" value="Unassembled WGS sequence"/>
</dbReference>
<accession>A0A5M3Q084</accession>
<name>A0A5M3Q084_9GAMM</name>